<protein>
    <recommendedName>
        <fullName evidence="4">DUF11 domain-containing protein</fullName>
    </recommendedName>
</protein>
<dbReference type="Gene3D" id="2.60.40.10">
    <property type="entry name" value="Immunoglobulins"/>
    <property type="match status" value="1"/>
</dbReference>
<proteinExistence type="predicted"/>
<reference evidence="2 3" key="1">
    <citation type="submission" date="2024-09" db="EMBL/GenBank/DDBJ databases">
        <authorList>
            <person name="Sun Q."/>
            <person name="Mori K."/>
        </authorList>
    </citation>
    <scope>NUCLEOTIDE SEQUENCE [LARGE SCALE GENOMIC DNA]</scope>
    <source>
        <strain evidence="2 3">TBRC 2205</strain>
    </source>
</reference>
<evidence type="ECO:0000313" key="2">
    <source>
        <dbReference type="EMBL" id="MFC0564862.1"/>
    </source>
</evidence>
<comment type="caution">
    <text evidence="2">The sequence shown here is derived from an EMBL/GenBank/DDBJ whole genome shotgun (WGS) entry which is preliminary data.</text>
</comment>
<evidence type="ECO:0000313" key="3">
    <source>
        <dbReference type="Proteomes" id="UP001589894"/>
    </source>
</evidence>
<dbReference type="RefSeq" id="WP_377338182.1">
    <property type="nucleotide sequence ID" value="NZ_JBHLUE010000008.1"/>
</dbReference>
<dbReference type="EMBL" id="JBHLUE010000008">
    <property type="protein sequence ID" value="MFC0564862.1"/>
    <property type="molecule type" value="Genomic_DNA"/>
</dbReference>
<organism evidence="2 3">
    <name type="scientific">Plantactinospora siamensis</name>
    <dbReference type="NCBI Taxonomy" id="555372"/>
    <lineage>
        <taxon>Bacteria</taxon>
        <taxon>Bacillati</taxon>
        <taxon>Actinomycetota</taxon>
        <taxon>Actinomycetes</taxon>
        <taxon>Micromonosporales</taxon>
        <taxon>Micromonosporaceae</taxon>
        <taxon>Plantactinospora</taxon>
    </lineage>
</organism>
<keyword evidence="1" id="KW-0732">Signal</keyword>
<evidence type="ECO:0008006" key="4">
    <source>
        <dbReference type="Google" id="ProtNLM"/>
    </source>
</evidence>
<dbReference type="InterPro" id="IPR013783">
    <property type="entry name" value="Ig-like_fold"/>
</dbReference>
<keyword evidence="3" id="KW-1185">Reference proteome</keyword>
<feature type="chain" id="PRO_5047223965" description="DUF11 domain-containing protein" evidence="1">
    <location>
        <begin position="36"/>
        <end position="435"/>
    </location>
</feature>
<feature type="signal peptide" evidence="1">
    <location>
        <begin position="1"/>
        <end position="35"/>
    </location>
</feature>
<gene>
    <name evidence="2" type="ORF">ACFFHU_12050</name>
</gene>
<name>A0ABV6NX83_9ACTN</name>
<dbReference type="Proteomes" id="UP001589894">
    <property type="component" value="Unassembled WGS sequence"/>
</dbReference>
<sequence>MTTSSVPGRTRHAALAALALAASVAALLPGSAASAAPKRADLAFEFRPTQTEISYLGGMGARAFIQAVATNVGTVAAPDVTFRFTPPPGARMDPAENEPFGWTCDASAATWSCTGPDGVEPGRAEYLNLSVFLPAGTIGHTLTLGGSVSTTATERSLRNNTGKMTFTYVVPRPADLVVNSVSVVPAWQVKADEQFDVYVELDNIGGSPAENVRVRVPLPATVRPVSLDPEFAGWTCAVVGADPDRAVECLRTGAYDISQPYNLLRLRMAAGPGTPEGPLTFAATASTSTAEVSAVNNTAQGSTVYVAEGVLAGRAWLDDDSDGQREAGEPSAYGTVGKIEFVLEGTTPSWDVPITWIYEDGTYSIRLKPGRYVANVYLREGVPYGFTTSDIGDEATDSDIVGSVDGYYKRGWSAVVDVTDGGQTTVDVGLAPSLP</sequence>
<evidence type="ECO:0000256" key="1">
    <source>
        <dbReference type="SAM" id="SignalP"/>
    </source>
</evidence>
<accession>A0ABV6NX83</accession>